<dbReference type="RefSeq" id="XP_058329336.1">
    <property type="nucleotide sequence ID" value="XM_058476446.1"/>
</dbReference>
<evidence type="ECO:0000256" key="1">
    <source>
        <dbReference type="SAM" id="MobiDB-lite"/>
    </source>
</evidence>
<feature type="region of interest" description="Disordered" evidence="1">
    <location>
        <begin position="1"/>
        <end position="75"/>
    </location>
</feature>
<reference evidence="2" key="2">
    <citation type="journal article" date="2023" name="IMA Fungus">
        <title>Comparative genomic study of the Penicillium genus elucidates a diverse pangenome and 15 lateral gene transfer events.</title>
        <authorList>
            <person name="Petersen C."/>
            <person name="Sorensen T."/>
            <person name="Nielsen M.R."/>
            <person name="Sondergaard T.E."/>
            <person name="Sorensen J.L."/>
            <person name="Fitzpatrick D.A."/>
            <person name="Frisvad J.C."/>
            <person name="Nielsen K.L."/>
        </authorList>
    </citation>
    <scope>NUCLEOTIDE SEQUENCE</scope>
    <source>
        <strain evidence="2">IBT 19713</strain>
    </source>
</reference>
<dbReference type="InterPro" id="IPR053178">
    <property type="entry name" value="Osmoadaptation_assoc"/>
</dbReference>
<proteinExistence type="predicted"/>
<organism evidence="2 3">
    <name type="scientific">Penicillium chermesinum</name>
    <dbReference type="NCBI Taxonomy" id="63820"/>
    <lineage>
        <taxon>Eukaryota</taxon>
        <taxon>Fungi</taxon>
        <taxon>Dikarya</taxon>
        <taxon>Ascomycota</taxon>
        <taxon>Pezizomycotina</taxon>
        <taxon>Eurotiomycetes</taxon>
        <taxon>Eurotiomycetidae</taxon>
        <taxon>Eurotiales</taxon>
        <taxon>Aspergillaceae</taxon>
        <taxon>Penicillium</taxon>
    </lineage>
</organism>
<dbReference type="InterPro" id="IPR021858">
    <property type="entry name" value="Fun_TF"/>
</dbReference>
<name>A0A9W9NTU8_9EURO</name>
<reference evidence="2" key="1">
    <citation type="submission" date="2022-11" db="EMBL/GenBank/DDBJ databases">
        <authorList>
            <person name="Petersen C."/>
        </authorList>
    </citation>
    <scope>NUCLEOTIDE SEQUENCE</scope>
    <source>
        <strain evidence="2">IBT 19713</strain>
    </source>
</reference>
<dbReference type="AlphaFoldDB" id="A0A9W9NTU8"/>
<keyword evidence="3" id="KW-1185">Reference proteome</keyword>
<sequence length="520" mass="57415">MHPVPAIRSNVPWIPPHLQIPRRRPQSRAATPSHDTAAGARASAGPTTSITSGPAGTAQITPPKRVEHTNDGNGTAAEVRNNAIALMRRHSASVSLDESVSPSLVRQSMRSAQPQLFLDFISASFPTLYFHNRFRAGNEPGFAEFIIMNFGQDAYLDSAICCLSSVYLAHLTQDPALFRTSRRMYGIALSEMIRALPKGEHASSDNMLCTSMMLSVYEMYAQTSPDAWVVHSEAVKRLMSNRGTKGHKTGFGRSCWIAFRGFHVATAIYQSEPCFLDSPDWQSYASETMTEDAKKPGEWAAYTIISDKTFMEITKCPRYISETRDILSGKTPLVPSKVEQLIQRMEETAQRLHFLAAELRFCITAHTQREQGITRRPGTFVGPVPEVFPETGPSLLLRGAENIQAVLEQLHNHLDRKLRFRAVKEHSPASTVDTLSDESAETPPPAAPPTLTTFTLPFRIHSEIGDGPSKTSDSDDPRAVIWLDRVASSMGVLGTKVLIDEPPMGFIEEEASRSSPSHWS</sequence>
<dbReference type="PANTHER" id="PTHR38111">
    <property type="entry name" value="ZN(2)-C6 FUNGAL-TYPE DOMAIN-CONTAINING PROTEIN-RELATED"/>
    <property type="match status" value="1"/>
</dbReference>
<protein>
    <submittedName>
        <fullName evidence="2">Uncharacterized protein</fullName>
    </submittedName>
</protein>
<dbReference type="GeneID" id="83203749"/>
<dbReference type="Proteomes" id="UP001150941">
    <property type="component" value="Unassembled WGS sequence"/>
</dbReference>
<comment type="caution">
    <text evidence="2">The sequence shown here is derived from an EMBL/GenBank/DDBJ whole genome shotgun (WGS) entry which is preliminary data.</text>
</comment>
<dbReference type="Pfam" id="PF11951">
    <property type="entry name" value="Fungal_trans_2"/>
    <property type="match status" value="1"/>
</dbReference>
<evidence type="ECO:0000313" key="3">
    <source>
        <dbReference type="Proteomes" id="UP001150941"/>
    </source>
</evidence>
<evidence type="ECO:0000313" key="2">
    <source>
        <dbReference type="EMBL" id="KAJ5225925.1"/>
    </source>
</evidence>
<dbReference type="EMBL" id="JAPQKS010000005">
    <property type="protein sequence ID" value="KAJ5225925.1"/>
    <property type="molecule type" value="Genomic_DNA"/>
</dbReference>
<accession>A0A9W9NTU8</accession>
<dbReference type="PANTHER" id="PTHR38111:SF5">
    <property type="entry name" value="TRANSCRIPTION FACTOR DOMAIN-CONTAINING PROTEIN"/>
    <property type="match status" value="1"/>
</dbReference>
<gene>
    <name evidence="2" type="ORF">N7468_007150</name>
</gene>
<dbReference type="OrthoDB" id="5126878at2759"/>
<feature type="compositionally biased region" description="Polar residues" evidence="1">
    <location>
        <begin position="45"/>
        <end position="60"/>
    </location>
</feature>
<feature type="region of interest" description="Disordered" evidence="1">
    <location>
        <begin position="427"/>
        <end position="451"/>
    </location>
</feature>